<sequence length="282" mass="32318">MRTEPRSVKNRAALAAEVPDKRFSLQEIALDDARNDIARLNEGLEGVKARIVKEIQRLEQEFRETAERQDAVIAALEEKQGIGKRRELTNRIREEMEAREVGLIGALQQDESLTKRILLKSAKAMTKMKEDLLIELRQTRQTEQKDTIDRFGDEDKLKKHYLAEVKAIGNTRMSETSALPQWQKLHDGLTNTVAALVSLGVNTKTDEAYLTPDLLASYPEALVSRWRDSTLLDHFHENEILVLQFVRVVRDFDEAQIFPGVTKKKFSKLKFCAGAFLQEEVW</sequence>
<evidence type="ECO:0000256" key="1">
    <source>
        <dbReference type="SAM" id="Coils"/>
    </source>
</evidence>
<proteinExistence type="predicted"/>
<accession>A0ABQ9Z4D6</accession>
<evidence type="ECO:0000313" key="3">
    <source>
        <dbReference type="Proteomes" id="UP001234178"/>
    </source>
</evidence>
<evidence type="ECO:0008006" key="4">
    <source>
        <dbReference type="Google" id="ProtNLM"/>
    </source>
</evidence>
<comment type="caution">
    <text evidence="2">The sequence shown here is derived from an EMBL/GenBank/DDBJ whole genome shotgun (WGS) entry which is preliminary data.</text>
</comment>
<dbReference type="EMBL" id="JAOYFB010000002">
    <property type="protein sequence ID" value="KAK4007330.1"/>
    <property type="molecule type" value="Genomic_DNA"/>
</dbReference>
<evidence type="ECO:0000313" key="2">
    <source>
        <dbReference type="EMBL" id="KAK4007330.1"/>
    </source>
</evidence>
<name>A0ABQ9Z4D6_9CRUS</name>
<organism evidence="2 3">
    <name type="scientific">Daphnia magna</name>
    <dbReference type="NCBI Taxonomy" id="35525"/>
    <lineage>
        <taxon>Eukaryota</taxon>
        <taxon>Metazoa</taxon>
        <taxon>Ecdysozoa</taxon>
        <taxon>Arthropoda</taxon>
        <taxon>Crustacea</taxon>
        <taxon>Branchiopoda</taxon>
        <taxon>Diplostraca</taxon>
        <taxon>Cladocera</taxon>
        <taxon>Anomopoda</taxon>
        <taxon>Daphniidae</taxon>
        <taxon>Daphnia</taxon>
    </lineage>
</organism>
<gene>
    <name evidence="2" type="ORF">OUZ56_012490</name>
</gene>
<keyword evidence="3" id="KW-1185">Reference proteome</keyword>
<dbReference type="Proteomes" id="UP001234178">
    <property type="component" value="Unassembled WGS sequence"/>
</dbReference>
<keyword evidence="1" id="KW-0175">Coiled coil</keyword>
<reference evidence="2 3" key="1">
    <citation type="journal article" date="2023" name="Nucleic Acids Res.">
        <title>The hologenome of Daphnia magna reveals possible DNA methylation and microbiome-mediated evolution of the host genome.</title>
        <authorList>
            <person name="Chaturvedi A."/>
            <person name="Li X."/>
            <person name="Dhandapani V."/>
            <person name="Marshall H."/>
            <person name="Kissane S."/>
            <person name="Cuenca-Cambronero M."/>
            <person name="Asole G."/>
            <person name="Calvet F."/>
            <person name="Ruiz-Romero M."/>
            <person name="Marangio P."/>
            <person name="Guigo R."/>
            <person name="Rago D."/>
            <person name="Mirbahai L."/>
            <person name="Eastwood N."/>
            <person name="Colbourne J.K."/>
            <person name="Zhou J."/>
            <person name="Mallon E."/>
            <person name="Orsini L."/>
        </authorList>
    </citation>
    <scope>NUCLEOTIDE SEQUENCE [LARGE SCALE GENOMIC DNA]</scope>
    <source>
        <strain evidence="2">LRV0_1</strain>
    </source>
</reference>
<protein>
    <recommendedName>
        <fullName evidence="4">Mitofilin</fullName>
    </recommendedName>
</protein>
<feature type="coiled-coil region" evidence="1">
    <location>
        <begin position="30"/>
        <end position="79"/>
    </location>
</feature>